<sequence>MIKTLGNEDILFFDETTSALDNQTQAIVSEASGNERSNMVVEKVVKNGAFRKRKGLVIGKRCPERVHMEIFHSDM</sequence>
<dbReference type="AlphaFoldDB" id="A0A1M5XEY0"/>
<proteinExistence type="predicted"/>
<protein>
    <submittedName>
        <fullName evidence="1">Uncharacterized protein</fullName>
    </submittedName>
</protein>
<dbReference type="EMBL" id="FQXJ01000006">
    <property type="protein sequence ID" value="SHH98108.1"/>
    <property type="molecule type" value="Genomic_DNA"/>
</dbReference>
<evidence type="ECO:0000313" key="2">
    <source>
        <dbReference type="Proteomes" id="UP000183954"/>
    </source>
</evidence>
<organism evidence="1 2">
    <name type="scientific">Desulfosporosinus lacus DSM 15449</name>
    <dbReference type="NCBI Taxonomy" id="1121420"/>
    <lineage>
        <taxon>Bacteria</taxon>
        <taxon>Bacillati</taxon>
        <taxon>Bacillota</taxon>
        <taxon>Clostridia</taxon>
        <taxon>Eubacteriales</taxon>
        <taxon>Desulfitobacteriaceae</taxon>
        <taxon>Desulfosporosinus</taxon>
    </lineage>
</organism>
<keyword evidence="2" id="KW-1185">Reference proteome</keyword>
<dbReference type="RefSeq" id="WP_073029558.1">
    <property type="nucleotide sequence ID" value="NZ_FQXJ01000006.1"/>
</dbReference>
<reference evidence="2" key="1">
    <citation type="submission" date="2016-11" db="EMBL/GenBank/DDBJ databases">
        <authorList>
            <person name="Varghese N."/>
            <person name="Submissions S."/>
        </authorList>
    </citation>
    <scope>NUCLEOTIDE SEQUENCE [LARGE SCALE GENOMIC DNA]</scope>
    <source>
        <strain evidence="2">DSM 15449</strain>
    </source>
</reference>
<name>A0A1M5XEY0_9FIRM</name>
<dbReference type="Proteomes" id="UP000183954">
    <property type="component" value="Unassembled WGS sequence"/>
</dbReference>
<evidence type="ECO:0000313" key="1">
    <source>
        <dbReference type="EMBL" id="SHH98108.1"/>
    </source>
</evidence>
<gene>
    <name evidence="1" type="ORF">SAMN02746098_01966</name>
</gene>
<accession>A0A1M5XEY0</accession>